<keyword evidence="2" id="KW-1185">Reference proteome</keyword>
<accession>A0ABX9AKT6</accession>
<protein>
    <submittedName>
        <fullName evidence="1">CesD/SycD/LcrH family type III secretion system chaperone SscA</fullName>
    </submittedName>
</protein>
<dbReference type="Proteomes" id="UP000825886">
    <property type="component" value="Chromosome"/>
</dbReference>
<dbReference type="InterPro" id="IPR016379">
    <property type="entry name" value="T3SS_Ca_resp_chp_LcrH/SycD_sub"/>
</dbReference>
<dbReference type="NCBIfam" id="NF011890">
    <property type="entry name" value="PRK15363.1"/>
    <property type="match status" value="1"/>
</dbReference>
<name>A0ABX9AKT6_9ENTR</name>
<dbReference type="InterPro" id="IPR011990">
    <property type="entry name" value="TPR-like_helical_dom_sf"/>
</dbReference>
<reference evidence="1 2" key="1">
    <citation type="submission" date="2021-08" db="EMBL/GenBank/DDBJ databases">
        <title>Culture and genomic analysis of Symbiopectobacterium purcellii sp. nov. gen. nov., isolated from the leafhopper Empoasca decipiens.</title>
        <authorList>
            <person name="Nadal-Jimenez P."/>
            <person name="Siozios S."/>
            <person name="Halliday N."/>
            <person name="Camara M."/>
            <person name="Hurst G.D.D."/>
        </authorList>
    </citation>
    <scope>NUCLEOTIDE SEQUENCE [LARGE SCALE GENOMIC DNA]</scope>
    <source>
        <strain evidence="1 2">SyEd1</strain>
    </source>
</reference>
<organism evidence="1 2">
    <name type="scientific">Symbiopectobacterium purcellii</name>
    <dbReference type="NCBI Taxonomy" id="2871826"/>
    <lineage>
        <taxon>Bacteria</taxon>
        <taxon>Pseudomonadati</taxon>
        <taxon>Pseudomonadota</taxon>
        <taxon>Gammaproteobacteria</taxon>
        <taxon>Enterobacterales</taxon>
        <taxon>Enterobacteriaceae</taxon>
    </lineage>
</organism>
<sequence length="154" mass="17020">MTQDDSLVMLQFLRRGGAVRMLLKKDVSGELDTLFRYARQLSSAGDYRAAINLLRILTAYDDWSFDYWYQLGATCHAAHAWPDALYAYGRAAKINVSAAQVPCAAGECFLACGEKALARKAFKAALLICGENRSLQTIRRQAEQGLSRTGEPHG</sequence>
<dbReference type="Gene3D" id="1.25.40.10">
    <property type="entry name" value="Tetratricopeptide repeat domain"/>
    <property type="match status" value="1"/>
</dbReference>
<dbReference type="EMBL" id="CP081864">
    <property type="protein sequence ID" value="QZN95373.1"/>
    <property type="molecule type" value="Genomic_DNA"/>
</dbReference>
<gene>
    <name evidence="1" type="primary">sscA</name>
    <name evidence="1" type="ORF">K6K13_19585</name>
</gene>
<evidence type="ECO:0000313" key="1">
    <source>
        <dbReference type="EMBL" id="QZN95373.1"/>
    </source>
</evidence>
<proteinExistence type="predicted"/>
<evidence type="ECO:0000313" key="2">
    <source>
        <dbReference type="Proteomes" id="UP000825886"/>
    </source>
</evidence>
<dbReference type="PIRSF" id="PIRSF003165">
    <property type="entry name" value="Chaperone_SicA"/>
    <property type="match status" value="1"/>
</dbReference>
<dbReference type="SUPFAM" id="SSF48452">
    <property type="entry name" value="TPR-like"/>
    <property type="match status" value="1"/>
</dbReference>
<dbReference type="RefSeq" id="WP_222158473.1">
    <property type="nucleotide sequence ID" value="NZ_CP081864.1"/>
</dbReference>